<dbReference type="SUPFAM" id="SSF57850">
    <property type="entry name" value="RING/U-box"/>
    <property type="match status" value="2"/>
</dbReference>
<reference evidence="16" key="1">
    <citation type="submission" date="2022-06" db="EMBL/GenBank/DDBJ databases">
        <title>Uncovering the hologenomic basis of an extraordinary plant invasion.</title>
        <authorList>
            <person name="Bieker V.C."/>
            <person name="Martin M.D."/>
            <person name="Gilbert T."/>
            <person name="Hodgins K."/>
            <person name="Battlay P."/>
            <person name="Petersen B."/>
            <person name="Wilson J."/>
        </authorList>
    </citation>
    <scope>NUCLEOTIDE SEQUENCE</scope>
    <source>
        <strain evidence="16">AA19_3_7</strain>
        <tissue evidence="16">Leaf</tissue>
    </source>
</reference>
<evidence type="ECO:0000256" key="2">
    <source>
        <dbReference type="ARBA" id="ARBA00001947"/>
    </source>
</evidence>
<evidence type="ECO:0000256" key="4">
    <source>
        <dbReference type="ARBA" id="ARBA00005884"/>
    </source>
</evidence>
<evidence type="ECO:0000256" key="3">
    <source>
        <dbReference type="ARBA" id="ARBA00003976"/>
    </source>
</evidence>
<evidence type="ECO:0000256" key="11">
    <source>
        <dbReference type="ARBA" id="ARBA00022833"/>
    </source>
</evidence>
<name>A0AAD5GG74_AMBAR</name>
<evidence type="ECO:0000256" key="8">
    <source>
        <dbReference type="ARBA" id="ARBA00022737"/>
    </source>
</evidence>
<dbReference type="InterPro" id="IPR031127">
    <property type="entry name" value="E3_UB_ligase_RBR"/>
</dbReference>
<feature type="domain" description="RING-type" evidence="15">
    <location>
        <begin position="26"/>
        <end position="207"/>
    </location>
</feature>
<dbReference type="EMBL" id="JAMZMK010008666">
    <property type="protein sequence ID" value="KAI7739166.1"/>
    <property type="molecule type" value="Genomic_DNA"/>
</dbReference>
<evidence type="ECO:0000256" key="6">
    <source>
        <dbReference type="ARBA" id="ARBA00022679"/>
    </source>
</evidence>
<dbReference type="GO" id="GO:0008270">
    <property type="term" value="F:zinc ion binding"/>
    <property type="evidence" value="ECO:0007669"/>
    <property type="project" value="UniProtKB-KW"/>
</dbReference>
<dbReference type="AlphaFoldDB" id="A0AAD5GG74"/>
<dbReference type="GO" id="GO:0061630">
    <property type="term" value="F:ubiquitin protein ligase activity"/>
    <property type="evidence" value="ECO:0007669"/>
    <property type="project" value="UniProtKB-EC"/>
</dbReference>
<dbReference type="InterPro" id="IPR001841">
    <property type="entry name" value="Znf_RING"/>
</dbReference>
<protein>
    <recommendedName>
        <fullName evidence="5">RBR-type E3 ubiquitin transferase</fullName>
        <ecNumber evidence="5">2.3.2.31</ecNumber>
    </recommendedName>
</protein>
<dbReference type="PROSITE" id="PS51873">
    <property type="entry name" value="TRIAD"/>
    <property type="match status" value="1"/>
</dbReference>
<sequence length="207" mass="23439">MGNANNKPQQNPSSNQAIEDEESSSEPFTCEICIEPVTLPNKKFINSNRCVHPFCTECMIKYIQVKLEDNLSAIKCPSLTCDHFLDPLSCHEKIGQQLFDKWCDVLCESAVLGMDRVYCPNRDCSALVVNECGGNLSKCVCPNCKKLFCFRCKVGWHAGYRCEESGELRDHNDIAFGVLSERKQWMRCPTCRHCVELVKGCAIVRCR</sequence>
<evidence type="ECO:0000256" key="10">
    <source>
        <dbReference type="ARBA" id="ARBA00022786"/>
    </source>
</evidence>
<comment type="cofactor">
    <cofactor evidence="2">
        <name>Zn(2+)</name>
        <dbReference type="ChEBI" id="CHEBI:29105"/>
    </cofactor>
</comment>
<keyword evidence="17" id="KW-1185">Reference proteome</keyword>
<keyword evidence="6" id="KW-0808">Transferase</keyword>
<proteinExistence type="inferred from homology"/>
<evidence type="ECO:0000256" key="13">
    <source>
        <dbReference type="SAM" id="MobiDB-lite"/>
    </source>
</evidence>
<dbReference type="Gene3D" id="3.30.40.10">
    <property type="entry name" value="Zinc/RING finger domain, C3HC4 (zinc finger)"/>
    <property type="match status" value="1"/>
</dbReference>
<dbReference type="PROSITE" id="PS00518">
    <property type="entry name" value="ZF_RING_1"/>
    <property type="match status" value="1"/>
</dbReference>
<dbReference type="PANTHER" id="PTHR11685">
    <property type="entry name" value="RBR FAMILY RING FINGER AND IBR DOMAIN-CONTAINING"/>
    <property type="match status" value="1"/>
</dbReference>
<dbReference type="FunFam" id="3.30.40.10:FF:000230">
    <property type="entry name" value="RBR-type E3 ubiquitin transferase"/>
    <property type="match status" value="1"/>
</dbReference>
<comment type="caution">
    <text evidence="16">The sequence shown here is derived from an EMBL/GenBank/DDBJ whole genome shotgun (WGS) entry which is preliminary data.</text>
</comment>
<evidence type="ECO:0000259" key="14">
    <source>
        <dbReference type="PROSITE" id="PS50089"/>
    </source>
</evidence>
<dbReference type="EC" id="2.3.2.31" evidence="5"/>
<organism evidence="16 17">
    <name type="scientific">Ambrosia artemisiifolia</name>
    <name type="common">Common ragweed</name>
    <dbReference type="NCBI Taxonomy" id="4212"/>
    <lineage>
        <taxon>Eukaryota</taxon>
        <taxon>Viridiplantae</taxon>
        <taxon>Streptophyta</taxon>
        <taxon>Embryophyta</taxon>
        <taxon>Tracheophyta</taxon>
        <taxon>Spermatophyta</taxon>
        <taxon>Magnoliopsida</taxon>
        <taxon>eudicotyledons</taxon>
        <taxon>Gunneridae</taxon>
        <taxon>Pentapetalae</taxon>
        <taxon>asterids</taxon>
        <taxon>campanulids</taxon>
        <taxon>Asterales</taxon>
        <taxon>Asteraceae</taxon>
        <taxon>Asteroideae</taxon>
        <taxon>Heliantheae alliance</taxon>
        <taxon>Heliantheae</taxon>
        <taxon>Ambrosia</taxon>
    </lineage>
</organism>
<comment type="similarity">
    <text evidence="4">Belongs to the RBR family. Ariadne subfamily.</text>
</comment>
<feature type="compositionally biased region" description="Low complexity" evidence="13">
    <location>
        <begin position="1"/>
        <end position="17"/>
    </location>
</feature>
<dbReference type="GO" id="GO:0016567">
    <property type="term" value="P:protein ubiquitination"/>
    <property type="evidence" value="ECO:0007669"/>
    <property type="project" value="InterPro"/>
</dbReference>
<evidence type="ECO:0000259" key="15">
    <source>
        <dbReference type="PROSITE" id="PS51873"/>
    </source>
</evidence>
<keyword evidence="7" id="KW-0479">Metal-binding</keyword>
<dbReference type="Proteomes" id="UP001206925">
    <property type="component" value="Unassembled WGS sequence"/>
</dbReference>
<keyword evidence="8" id="KW-0677">Repeat</keyword>
<dbReference type="InterPro" id="IPR017907">
    <property type="entry name" value="Znf_RING_CS"/>
</dbReference>
<gene>
    <name evidence="16" type="ORF">M8C21_027274</name>
</gene>
<accession>A0AAD5GG74</accession>
<dbReference type="InterPro" id="IPR044066">
    <property type="entry name" value="TRIAD_supradom"/>
</dbReference>
<keyword evidence="10" id="KW-0833">Ubl conjugation pathway</keyword>
<comment type="function">
    <text evidence="3">Might act as an E3 ubiquitin-protein ligase, or as part of E3 complex, which accepts ubiquitin from specific E2 ubiquitin-conjugating enzymes and then transfers it to substrates.</text>
</comment>
<dbReference type="SMART" id="SM00647">
    <property type="entry name" value="IBR"/>
    <property type="match status" value="1"/>
</dbReference>
<evidence type="ECO:0000256" key="9">
    <source>
        <dbReference type="ARBA" id="ARBA00022771"/>
    </source>
</evidence>
<feature type="domain" description="RING-type" evidence="14">
    <location>
        <begin position="30"/>
        <end position="77"/>
    </location>
</feature>
<dbReference type="PROSITE" id="PS50089">
    <property type="entry name" value="ZF_RING_2"/>
    <property type="match status" value="1"/>
</dbReference>
<evidence type="ECO:0000256" key="7">
    <source>
        <dbReference type="ARBA" id="ARBA00022723"/>
    </source>
</evidence>
<evidence type="ECO:0000256" key="1">
    <source>
        <dbReference type="ARBA" id="ARBA00001798"/>
    </source>
</evidence>
<evidence type="ECO:0000313" key="16">
    <source>
        <dbReference type="EMBL" id="KAI7739166.1"/>
    </source>
</evidence>
<keyword evidence="9 12" id="KW-0863">Zinc-finger</keyword>
<feature type="region of interest" description="Disordered" evidence="13">
    <location>
        <begin position="1"/>
        <end position="20"/>
    </location>
</feature>
<dbReference type="InterPro" id="IPR002867">
    <property type="entry name" value="IBR_dom"/>
</dbReference>
<keyword evidence="11" id="KW-0862">Zinc</keyword>
<dbReference type="InterPro" id="IPR013083">
    <property type="entry name" value="Znf_RING/FYVE/PHD"/>
</dbReference>
<comment type="catalytic activity">
    <reaction evidence="1">
        <text>[E2 ubiquitin-conjugating enzyme]-S-ubiquitinyl-L-cysteine + [acceptor protein]-L-lysine = [E2 ubiquitin-conjugating enzyme]-L-cysteine + [acceptor protein]-N(6)-ubiquitinyl-L-lysine.</text>
        <dbReference type="EC" id="2.3.2.31"/>
    </reaction>
</comment>
<evidence type="ECO:0000256" key="12">
    <source>
        <dbReference type="PROSITE-ProRule" id="PRU00175"/>
    </source>
</evidence>
<evidence type="ECO:0000256" key="5">
    <source>
        <dbReference type="ARBA" id="ARBA00012251"/>
    </source>
</evidence>
<evidence type="ECO:0000313" key="17">
    <source>
        <dbReference type="Proteomes" id="UP001206925"/>
    </source>
</evidence>
<dbReference type="Pfam" id="PF01485">
    <property type="entry name" value="IBR"/>
    <property type="match status" value="1"/>
</dbReference>